<dbReference type="Proteomes" id="UP000189431">
    <property type="component" value="Unassembled WGS sequence"/>
</dbReference>
<keyword evidence="4" id="KW-0472">Membrane</keyword>
<evidence type="ECO:0000256" key="4">
    <source>
        <dbReference type="SAM" id="Phobius"/>
    </source>
</evidence>
<keyword evidence="3" id="KW-0281">Fimbrium</keyword>
<sequence>MQKQQGFSLIELLVVIGIIGALTAIAIPQYQKYQDKAKVTAAIATLTNMRSVIEASIMEEGKFPENSDTIEINGESKTIEEALGIPDNVKLERDSEVEGKLSISVEGLPGDDGSDKVVLKRNEFGGWSCTHPAKLDVNGCEKEEGSGGNA</sequence>
<dbReference type="EMBL" id="MUFR01000007">
    <property type="protein sequence ID" value="OOF34794.1"/>
    <property type="molecule type" value="Genomic_DNA"/>
</dbReference>
<evidence type="ECO:0000313" key="5">
    <source>
        <dbReference type="EMBL" id="OOF34794.1"/>
    </source>
</evidence>
<evidence type="ECO:0000256" key="2">
    <source>
        <dbReference type="ARBA" id="ARBA00022481"/>
    </source>
</evidence>
<evidence type="ECO:0000313" key="6">
    <source>
        <dbReference type="Proteomes" id="UP000189431"/>
    </source>
</evidence>
<dbReference type="PANTHER" id="PTHR30093:SF34">
    <property type="entry name" value="PREPILIN PEPTIDASE-DEPENDENT PROTEIN D"/>
    <property type="match status" value="1"/>
</dbReference>
<comment type="similarity">
    <text evidence="1 3">Belongs to the N-Me-Phe pilin family.</text>
</comment>
<dbReference type="InterPro" id="IPR001082">
    <property type="entry name" value="Pilin"/>
</dbReference>
<feature type="transmembrane region" description="Helical" evidence="4">
    <location>
        <begin position="6"/>
        <end position="27"/>
    </location>
</feature>
<proteinExistence type="inferred from homology"/>
<organism evidence="5 6">
    <name type="scientific">Salinivibrio costicola subsp. alcaliphilus</name>
    <dbReference type="NCBI Taxonomy" id="272773"/>
    <lineage>
        <taxon>Bacteria</taxon>
        <taxon>Pseudomonadati</taxon>
        <taxon>Pseudomonadota</taxon>
        <taxon>Gammaproteobacteria</taxon>
        <taxon>Vibrionales</taxon>
        <taxon>Vibrionaceae</taxon>
        <taxon>Salinivibrio</taxon>
    </lineage>
</organism>
<dbReference type="InterPro" id="IPR045584">
    <property type="entry name" value="Pilin-like"/>
</dbReference>
<keyword evidence="4" id="KW-0812">Transmembrane</keyword>
<protein>
    <recommendedName>
        <fullName evidence="7">Pilin</fullName>
    </recommendedName>
</protein>
<keyword evidence="2" id="KW-0488">Methylation</keyword>
<accession>A0ABX3KTN1</accession>
<dbReference type="InterPro" id="IPR012902">
    <property type="entry name" value="N_methyl_site"/>
</dbReference>
<dbReference type="PANTHER" id="PTHR30093">
    <property type="entry name" value="GENERAL SECRETION PATHWAY PROTEIN G"/>
    <property type="match status" value="1"/>
</dbReference>
<name>A0ABX3KTN1_SALCS</name>
<reference evidence="6" key="1">
    <citation type="submission" date="2017-01" db="EMBL/GenBank/DDBJ databases">
        <title>Draft genome of the species Salinivibrio costicola subsp. alcaliphilus.</title>
        <authorList>
            <person name="Lopez-Hermoso C."/>
            <person name="De La Haba R."/>
            <person name="Sanchez-Porro C."/>
            <person name="Ventosa A."/>
        </authorList>
    </citation>
    <scope>NUCLEOTIDE SEQUENCE [LARGE SCALE GENOMIC DNA]</scope>
    <source>
        <strain evidence="6">CBH448</strain>
    </source>
</reference>
<evidence type="ECO:0000256" key="3">
    <source>
        <dbReference type="RuleBase" id="RU000389"/>
    </source>
</evidence>
<dbReference type="Gene3D" id="3.30.700.10">
    <property type="entry name" value="Glycoprotein, Type 4 Pilin"/>
    <property type="match status" value="1"/>
</dbReference>
<gene>
    <name evidence="5" type="ORF">BZJ21_03775</name>
</gene>
<keyword evidence="6" id="KW-1185">Reference proteome</keyword>
<dbReference type="Pfam" id="PF07963">
    <property type="entry name" value="N_methyl"/>
    <property type="match status" value="1"/>
</dbReference>
<dbReference type="PROSITE" id="PS00409">
    <property type="entry name" value="PROKAR_NTER_METHYL"/>
    <property type="match status" value="1"/>
</dbReference>
<comment type="caution">
    <text evidence="5">The sequence shown here is derived from an EMBL/GenBank/DDBJ whole genome shotgun (WGS) entry which is preliminary data.</text>
</comment>
<dbReference type="NCBIfam" id="TIGR02532">
    <property type="entry name" value="IV_pilin_GFxxxE"/>
    <property type="match status" value="1"/>
</dbReference>
<dbReference type="Pfam" id="PF00114">
    <property type="entry name" value="Pilin"/>
    <property type="match status" value="1"/>
</dbReference>
<dbReference type="SUPFAM" id="SSF54523">
    <property type="entry name" value="Pili subunits"/>
    <property type="match status" value="1"/>
</dbReference>
<evidence type="ECO:0008006" key="7">
    <source>
        <dbReference type="Google" id="ProtNLM"/>
    </source>
</evidence>
<keyword evidence="4" id="KW-1133">Transmembrane helix</keyword>
<dbReference type="RefSeq" id="WP_077669168.1">
    <property type="nucleotide sequence ID" value="NZ_MUFR01000007.1"/>
</dbReference>
<evidence type="ECO:0000256" key="1">
    <source>
        <dbReference type="ARBA" id="ARBA00005233"/>
    </source>
</evidence>